<evidence type="ECO:0000313" key="3">
    <source>
        <dbReference type="Proteomes" id="UP000546642"/>
    </source>
</evidence>
<sequence length="53" mass="5320">MARLTTDLTEGRRYAGPPDAAVLSGGAPAQDRAWTGASGSPEPVVPGIGIAKE</sequence>
<organism evidence="2 3">
    <name type="scientific">Nocardiopsis mwathae</name>
    <dbReference type="NCBI Taxonomy" id="1472723"/>
    <lineage>
        <taxon>Bacteria</taxon>
        <taxon>Bacillati</taxon>
        <taxon>Actinomycetota</taxon>
        <taxon>Actinomycetes</taxon>
        <taxon>Streptosporangiales</taxon>
        <taxon>Nocardiopsidaceae</taxon>
        <taxon>Nocardiopsis</taxon>
    </lineage>
</organism>
<name>A0A7W9YH09_9ACTN</name>
<dbReference type="Proteomes" id="UP000546642">
    <property type="component" value="Unassembled WGS sequence"/>
</dbReference>
<evidence type="ECO:0000256" key="1">
    <source>
        <dbReference type="SAM" id="MobiDB-lite"/>
    </source>
</evidence>
<dbReference type="AlphaFoldDB" id="A0A7W9YH09"/>
<evidence type="ECO:0000313" key="2">
    <source>
        <dbReference type="EMBL" id="MBB6171999.1"/>
    </source>
</evidence>
<comment type="caution">
    <text evidence="2">The sequence shown here is derived from an EMBL/GenBank/DDBJ whole genome shotgun (WGS) entry which is preliminary data.</text>
</comment>
<proteinExistence type="predicted"/>
<dbReference type="EMBL" id="JACHDS010000001">
    <property type="protein sequence ID" value="MBB6171999.1"/>
    <property type="molecule type" value="Genomic_DNA"/>
</dbReference>
<feature type="region of interest" description="Disordered" evidence="1">
    <location>
        <begin position="1"/>
        <end position="53"/>
    </location>
</feature>
<keyword evidence="3" id="KW-1185">Reference proteome</keyword>
<protein>
    <submittedName>
        <fullName evidence="2">Uncharacterized protein</fullName>
    </submittedName>
</protein>
<gene>
    <name evidence="2" type="ORF">HNR23_002059</name>
</gene>
<accession>A0A7W9YH09</accession>
<reference evidence="2 3" key="1">
    <citation type="submission" date="2020-08" db="EMBL/GenBank/DDBJ databases">
        <title>Sequencing the genomes of 1000 actinobacteria strains.</title>
        <authorList>
            <person name="Klenk H.-P."/>
        </authorList>
    </citation>
    <scope>NUCLEOTIDE SEQUENCE [LARGE SCALE GENOMIC DNA]</scope>
    <source>
        <strain evidence="2 3">DSM 46659</strain>
    </source>
</reference>